<dbReference type="GO" id="GO:0008270">
    <property type="term" value="F:zinc ion binding"/>
    <property type="evidence" value="ECO:0007669"/>
    <property type="project" value="UniProtKB-KW"/>
</dbReference>
<feature type="domain" description="CCHC-type" evidence="4">
    <location>
        <begin position="220"/>
        <end position="233"/>
    </location>
</feature>
<dbReference type="InterPro" id="IPR036875">
    <property type="entry name" value="Znf_CCHC_sf"/>
</dbReference>
<dbReference type="InterPro" id="IPR025724">
    <property type="entry name" value="GAG-pre-integrase_dom"/>
</dbReference>
<evidence type="ECO:0000256" key="2">
    <source>
        <dbReference type="PROSITE-ProRule" id="PRU00047"/>
    </source>
</evidence>
<protein>
    <recommendedName>
        <fullName evidence="8">Retrovirus-related Pol polyprotein from transposon TNT 1-94</fullName>
    </recommendedName>
</protein>
<dbReference type="PROSITE" id="PS50158">
    <property type="entry name" value="ZF_CCHC"/>
    <property type="match status" value="1"/>
</dbReference>
<dbReference type="SUPFAM" id="SSF53098">
    <property type="entry name" value="Ribonuclease H-like"/>
    <property type="match status" value="1"/>
</dbReference>
<evidence type="ECO:0000259" key="5">
    <source>
        <dbReference type="PROSITE" id="PS50994"/>
    </source>
</evidence>
<dbReference type="GO" id="GO:0006508">
    <property type="term" value="P:proteolysis"/>
    <property type="evidence" value="ECO:0007669"/>
    <property type="project" value="UniProtKB-KW"/>
</dbReference>
<dbReference type="InterPro" id="IPR054722">
    <property type="entry name" value="PolX-like_BBD"/>
</dbReference>
<dbReference type="PROSITE" id="PS50994">
    <property type="entry name" value="INTEGRASE"/>
    <property type="match status" value="1"/>
</dbReference>
<keyword evidence="2" id="KW-0479">Metal-binding</keyword>
<dbReference type="Pfam" id="PF25597">
    <property type="entry name" value="SH3_retrovirus"/>
    <property type="match status" value="1"/>
</dbReference>
<dbReference type="GO" id="GO:0008233">
    <property type="term" value="F:peptidase activity"/>
    <property type="evidence" value="ECO:0007669"/>
    <property type="project" value="UniProtKB-KW"/>
</dbReference>
<dbReference type="Gene3D" id="3.30.420.10">
    <property type="entry name" value="Ribonuclease H-like superfamily/Ribonuclease H"/>
    <property type="match status" value="1"/>
</dbReference>
<dbReference type="AlphaFoldDB" id="A0A8J5Y8L1"/>
<dbReference type="PANTHER" id="PTHR42648">
    <property type="entry name" value="TRANSPOSASE, PUTATIVE-RELATED"/>
    <property type="match status" value="1"/>
</dbReference>
<dbReference type="InterPro" id="IPR012337">
    <property type="entry name" value="RNaseH-like_sf"/>
</dbReference>
<dbReference type="InterPro" id="IPR001878">
    <property type="entry name" value="Znf_CCHC"/>
</dbReference>
<dbReference type="EMBL" id="JAHUZN010000013">
    <property type="protein sequence ID" value="KAG8473650.1"/>
    <property type="molecule type" value="Genomic_DNA"/>
</dbReference>
<feature type="region of interest" description="Disordered" evidence="3">
    <location>
        <begin position="768"/>
        <end position="809"/>
    </location>
</feature>
<proteinExistence type="predicted"/>
<keyword evidence="1" id="KW-0645">Protease</keyword>
<reference evidence="6 7" key="1">
    <citation type="journal article" date="2021" name="bioRxiv">
        <title>The Gossypium anomalum genome as a resource for cotton improvement and evolutionary analysis of hybrid incompatibility.</title>
        <authorList>
            <person name="Grover C.E."/>
            <person name="Yuan D."/>
            <person name="Arick M.A."/>
            <person name="Miller E.R."/>
            <person name="Hu G."/>
            <person name="Peterson D.G."/>
            <person name="Wendel J.F."/>
            <person name="Udall J.A."/>
        </authorList>
    </citation>
    <scope>NUCLEOTIDE SEQUENCE [LARGE SCALE GENOMIC DNA]</scope>
    <source>
        <strain evidence="6">JFW-Udall</strain>
        <tissue evidence="6">Leaf</tissue>
    </source>
</reference>
<dbReference type="OrthoDB" id="1737296at2759"/>
<dbReference type="Pfam" id="PF13976">
    <property type="entry name" value="gag_pre-integrs"/>
    <property type="match status" value="1"/>
</dbReference>
<evidence type="ECO:0000313" key="7">
    <source>
        <dbReference type="Proteomes" id="UP000701853"/>
    </source>
</evidence>
<keyword evidence="1" id="KW-0378">Hydrolase</keyword>
<feature type="compositionally biased region" description="Polar residues" evidence="3">
    <location>
        <begin position="792"/>
        <end position="809"/>
    </location>
</feature>
<dbReference type="InterPro" id="IPR001584">
    <property type="entry name" value="Integrase_cat-core"/>
</dbReference>
<keyword evidence="7" id="KW-1185">Reference proteome</keyword>
<keyword evidence="2" id="KW-0863">Zinc-finger</keyword>
<evidence type="ECO:0000256" key="1">
    <source>
        <dbReference type="ARBA" id="ARBA00022670"/>
    </source>
</evidence>
<evidence type="ECO:0000313" key="6">
    <source>
        <dbReference type="EMBL" id="KAG8473650.1"/>
    </source>
</evidence>
<dbReference type="PANTHER" id="PTHR42648:SF26">
    <property type="entry name" value="INTEGRASE CATALYTIC DOMAIN-CONTAINING PROTEIN"/>
    <property type="match status" value="1"/>
</dbReference>
<evidence type="ECO:0000259" key="4">
    <source>
        <dbReference type="PROSITE" id="PS50158"/>
    </source>
</evidence>
<feature type="compositionally biased region" description="Polar residues" evidence="3">
    <location>
        <begin position="775"/>
        <end position="785"/>
    </location>
</feature>
<sequence>MASGSADSVSAIATFLNPVTSVSQKVATLVDDNNFLAWKQHVLLVIKTHRLHSYIDGFITIPPRMLTSDGGASVENPAFIQYEQQDSALSAWLLSTISASLHNQLIASCNHHVSLAEQQSAIINGLPPEFDHIVSTITTSQIPFDLQAITTALLDAEARQQAHFSQAQISANLAMTNHSTSSLPAYNNHPPLQSFCSTRVPVFSRGRGRSRFRGMSRPQCQICGKMGHVARRCFYRYDSTFDDEATNDSGSPSFGSTVHAGTGNFSAHLCHTNQFTPNSYPPGTQFVPSTLYQPVLHLPVASSAGPPIALQTSVASTTATPSVVSDLLWYPDSGATAHMTSDPVKLTNCTSYTGQGKVLVGNGSYASIFHVGDSSISSSSHNLSINNLLFVPAIHKSLLSISKFAKDNQVFFEFHPSCCYVKDLATHRILLHGIESNRLYQLLPESSTEFAFTASNKLAPSLSVSSPLTVESMVPNSTIKITRWHQRLGHPSTDVLNHVLRACNISIPRSIEPSLCNTCALGKSHKLPFNSVSTVYSVPLELIFTDLWGPAPCFSAGYQYYISFHVELQLGTKIKQLQSDGGGEFRSFDIPLKKFGIQHRFSCPHTSEQNGIVERRHRQIVETDLILLAQASLPLSYWVDAFTSAVYLMNLFPTKSLHGLSPMEKLFNKQPDYKFLKVFGCLCYPLLRPYNKHKLQFRSSSCTFLGYAANYRGYKCVDKTGRIYISRHVQFDEGVFPYAKLSLVPPITNSNTSESVSTLPVIIMPLPSTPPPSHDSMTTGSTMSPSVAIPTENFQSPTSTKSNDVGNND</sequence>
<dbReference type="SUPFAM" id="SSF57756">
    <property type="entry name" value="Retrovirus zinc finger-like domains"/>
    <property type="match status" value="1"/>
</dbReference>
<accession>A0A8J5Y8L1</accession>
<gene>
    <name evidence="6" type="ORF">CXB51_035527</name>
</gene>
<dbReference type="GO" id="GO:0003676">
    <property type="term" value="F:nucleic acid binding"/>
    <property type="evidence" value="ECO:0007669"/>
    <property type="project" value="InterPro"/>
</dbReference>
<evidence type="ECO:0000256" key="3">
    <source>
        <dbReference type="SAM" id="MobiDB-lite"/>
    </source>
</evidence>
<dbReference type="InterPro" id="IPR036397">
    <property type="entry name" value="RNaseH_sf"/>
</dbReference>
<dbReference type="InterPro" id="IPR039537">
    <property type="entry name" value="Retrotran_Ty1/copia-like"/>
</dbReference>
<dbReference type="Proteomes" id="UP000701853">
    <property type="component" value="Chromosome 13"/>
</dbReference>
<organism evidence="6 7">
    <name type="scientific">Gossypium anomalum</name>
    <dbReference type="NCBI Taxonomy" id="47600"/>
    <lineage>
        <taxon>Eukaryota</taxon>
        <taxon>Viridiplantae</taxon>
        <taxon>Streptophyta</taxon>
        <taxon>Embryophyta</taxon>
        <taxon>Tracheophyta</taxon>
        <taxon>Spermatophyta</taxon>
        <taxon>Magnoliopsida</taxon>
        <taxon>eudicotyledons</taxon>
        <taxon>Gunneridae</taxon>
        <taxon>Pentapetalae</taxon>
        <taxon>rosids</taxon>
        <taxon>malvids</taxon>
        <taxon>Malvales</taxon>
        <taxon>Malvaceae</taxon>
        <taxon>Malvoideae</taxon>
        <taxon>Gossypium</taxon>
    </lineage>
</organism>
<feature type="domain" description="Integrase catalytic" evidence="5">
    <location>
        <begin position="575"/>
        <end position="670"/>
    </location>
</feature>
<keyword evidence="2" id="KW-0862">Zinc</keyword>
<dbReference type="GO" id="GO:0015074">
    <property type="term" value="P:DNA integration"/>
    <property type="evidence" value="ECO:0007669"/>
    <property type="project" value="InterPro"/>
</dbReference>
<evidence type="ECO:0008006" key="8">
    <source>
        <dbReference type="Google" id="ProtNLM"/>
    </source>
</evidence>
<comment type="caution">
    <text evidence="6">The sequence shown here is derived from an EMBL/GenBank/DDBJ whole genome shotgun (WGS) entry which is preliminary data.</text>
</comment>
<dbReference type="InterPro" id="IPR057670">
    <property type="entry name" value="SH3_retrovirus"/>
</dbReference>
<name>A0A8J5Y8L1_9ROSI</name>
<dbReference type="Pfam" id="PF22936">
    <property type="entry name" value="Pol_BBD"/>
    <property type="match status" value="1"/>
</dbReference>